<keyword evidence="5" id="KW-1185">Reference proteome</keyword>
<keyword evidence="1 2" id="KW-0238">DNA-binding</keyword>
<protein>
    <submittedName>
        <fullName evidence="4">Helix-turn-helix domain-containing protein</fullName>
    </submittedName>
</protein>
<feature type="domain" description="OmpR/PhoB-type" evidence="3">
    <location>
        <begin position="1"/>
        <end position="95"/>
    </location>
</feature>
<dbReference type="RefSeq" id="WP_132513158.1">
    <property type="nucleotide sequence ID" value="NZ_SMKP01000087.1"/>
</dbReference>
<organism evidence="4 5">
    <name type="scientific">Nonomuraea diastatica</name>
    <dbReference type="NCBI Taxonomy" id="1848329"/>
    <lineage>
        <taxon>Bacteria</taxon>
        <taxon>Bacillati</taxon>
        <taxon>Actinomycetota</taxon>
        <taxon>Actinomycetes</taxon>
        <taxon>Streptosporangiales</taxon>
        <taxon>Streptosporangiaceae</taxon>
        <taxon>Nonomuraea</taxon>
    </lineage>
</organism>
<evidence type="ECO:0000256" key="1">
    <source>
        <dbReference type="ARBA" id="ARBA00023125"/>
    </source>
</evidence>
<name>A0A4R4WN93_9ACTN</name>
<dbReference type="GO" id="GO:0006355">
    <property type="term" value="P:regulation of DNA-templated transcription"/>
    <property type="evidence" value="ECO:0007669"/>
    <property type="project" value="InterPro"/>
</dbReference>
<dbReference type="InterPro" id="IPR036388">
    <property type="entry name" value="WH-like_DNA-bd_sf"/>
</dbReference>
<reference evidence="4 5" key="1">
    <citation type="submission" date="2019-03" db="EMBL/GenBank/DDBJ databases">
        <title>Draft genome sequences of novel Actinobacteria.</title>
        <authorList>
            <person name="Sahin N."/>
            <person name="Ay H."/>
            <person name="Saygin H."/>
        </authorList>
    </citation>
    <scope>NUCLEOTIDE SEQUENCE [LARGE SCALE GENOMIC DNA]</scope>
    <source>
        <strain evidence="4 5">KC712</strain>
    </source>
</reference>
<dbReference type="InterPro" id="IPR001867">
    <property type="entry name" value="OmpR/PhoB-type_DNA-bd"/>
</dbReference>
<accession>A0A4R4WN93</accession>
<feature type="DNA-binding region" description="OmpR/PhoB-type" evidence="2">
    <location>
        <begin position="1"/>
        <end position="95"/>
    </location>
</feature>
<dbReference type="PROSITE" id="PS51755">
    <property type="entry name" value="OMPR_PHOB"/>
    <property type="match status" value="1"/>
</dbReference>
<dbReference type="Pfam" id="PF00486">
    <property type="entry name" value="Trans_reg_C"/>
    <property type="match status" value="1"/>
</dbReference>
<dbReference type="PANTHER" id="PTHR35807:SF1">
    <property type="entry name" value="TRANSCRIPTIONAL REGULATOR REDD"/>
    <property type="match status" value="1"/>
</dbReference>
<sequence length="188" mass="20837">MALEISFLGPLQVLAADAPVRLVGHRRIGVLARLAMNAGQPVHAERILTDIWGDSSAATAAKQLHIVISKLRRALGPHTAEEIIQTVPGGYRLVLVPDHIDAHLPRRKAGASRNQRPPSLRGVVVPRLSGARRREVPCLDVRLDRRDRQRRLTARHPGHGDDRVASLRPHLEVAPDRIPEWNAVRLRA</sequence>
<gene>
    <name evidence="4" type="ORF">E1294_27855</name>
</gene>
<dbReference type="InterPro" id="IPR016032">
    <property type="entry name" value="Sig_transdc_resp-reg_C-effctor"/>
</dbReference>
<comment type="caution">
    <text evidence="4">The sequence shown here is derived from an EMBL/GenBank/DDBJ whole genome shotgun (WGS) entry which is preliminary data.</text>
</comment>
<dbReference type="GO" id="GO:0003677">
    <property type="term" value="F:DNA binding"/>
    <property type="evidence" value="ECO:0007669"/>
    <property type="project" value="UniProtKB-UniRule"/>
</dbReference>
<dbReference type="CDD" id="cd00383">
    <property type="entry name" value="trans_reg_C"/>
    <property type="match status" value="1"/>
</dbReference>
<evidence type="ECO:0000313" key="4">
    <source>
        <dbReference type="EMBL" id="TDD17375.1"/>
    </source>
</evidence>
<proteinExistence type="predicted"/>
<dbReference type="InterPro" id="IPR051677">
    <property type="entry name" value="AfsR-DnrI-RedD_regulator"/>
</dbReference>
<dbReference type="OrthoDB" id="5521887at2"/>
<evidence type="ECO:0000259" key="3">
    <source>
        <dbReference type="PROSITE" id="PS51755"/>
    </source>
</evidence>
<dbReference type="EMBL" id="SMKP01000087">
    <property type="protein sequence ID" value="TDD17375.1"/>
    <property type="molecule type" value="Genomic_DNA"/>
</dbReference>
<dbReference type="SMART" id="SM00862">
    <property type="entry name" value="Trans_reg_C"/>
    <property type="match status" value="1"/>
</dbReference>
<evidence type="ECO:0000256" key="2">
    <source>
        <dbReference type="PROSITE-ProRule" id="PRU01091"/>
    </source>
</evidence>
<dbReference type="GO" id="GO:0000160">
    <property type="term" value="P:phosphorelay signal transduction system"/>
    <property type="evidence" value="ECO:0007669"/>
    <property type="project" value="InterPro"/>
</dbReference>
<dbReference type="SUPFAM" id="SSF46894">
    <property type="entry name" value="C-terminal effector domain of the bipartite response regulators"/>
    <property type="match status" value="1"/>
</dbReference>
<dbReference type="Proteomes" id="UP000294543">
    <property type="component" value="Unassembled WGS sequence"/>
</dbReference>
<evidence type="ECO:0000313" key="5">
    <source>
        <dbReference type="Proteomes" id="UP000294543"/>
    </source>
</evidence>
<dbReference type="Gene3D" id="1.10.10.10">
    <property type="entry name" value="Winged helix-like DNA-binding domain superfamily/Winged helix DNA-binding domain"/>
    <property type="match status" value="1"/>
</dbReference>
<dbReference type="PANTHER" id="PTHR35807">
    <property type="entry name" value="TRANSCRIPTIONAL REGULATOR REDD-RELATED"/>
    <property type="match status" value="1"/>
</dbReference>
<dbReference type="AlphaFoldDB" id="A0A4R4WN93"/>